<name>A0A1C4G6S4_9BACT</name>
<dbReference type="EMBL" id="FMAR01000025">
    <property type="protein sequence ID" value="SCC63844.1"/>
    <property type="molecule type" value="Genomic_DNA"/>
</dbReference>
<gene>
    <name evidence="1" type="ORF">GA0116948_12512</name>
</gene>
<proteinExistence type="predicted"/>
<dbReference type="Proteomes" id="UP000242818">
    <property type="component" value="Unassembled WGS sequence"/>
</dbReference>
<reference evidence="1 2" key="1">
    <citation type="submission" date="2016-08" db="EMBL/GenBank/DDBJ databases">
        <authorList>
            <person name="Seilhamer J.J."/>
        </authorList>
    </citation>
    <scope>NUCLEOTIDE SEQUENCE [LARGE SCALE GENOMIC DNA]</scope>
    <source>
        <strain evidence="1 2">A37T2</strain>
    </source>
</reference>
<evidence type="ECO:0000313" key="2">
    <source>
        <dbReference type="Proteomes" id="UP000242818"/>
    </source>
</evidence>
<organism evidence="1 2">
    <name type="scientific">Chitinophaga costaii</name>
    <dbReference type="NCBI Taxonomy" id="1335309"/>
    <lineage>
        <taxon>Bacteria</taxon>
        <taxon>Pseudomonadati</taxon>
        <taxon>Bacteroidota</taxon>
        <taxon>Chitinophagia</taxon>
        <taxon>Chitinophagales</taxon>
        <taxon>Chitinophagaceae</taxon>
        <taxon>Chitinophaga</taxon>
    </lineage>
</organism>
<accession>A0A1C4G6S4</accession>
<keyword evidence="2" id="KW-1185">Reference proteome</keyword>
<protein>
    <submittedName>
        <fullName evidence="1">Uncharacterized protein</fullName>
    </submittedName>
</protein>
<evidence type="ECO:0000313" key="1">
    <source>
        <dbReference type="EMBL" id="SCC63844.1"/>
    </source>
</evidence>
<sequence>MPIIIVGIVLLIWEIHFDFHRRSEINKIALVDLDLELTGIVENVDNGDNFHGYGIIRLKIINSNIQAYDPRGKLQYYFCIIKDGIAEVYDHASSSNTFIGDTLVYNTREKISAIIKNGRKIKNGSIGVNTEDAYYRYITLKTIFKE</sequence>
<dbReference type="AlphaFoldDB" id="A0A1C4G6S4"/>